<evidence type="ECO:0000256" key="5">
    <source>
        <dbReference type="SAM" id="Phobius"/>
    </source>
</evidence>
<sequence length="154" mass="17824">AINNRKNQSEGIKIKAFFCNMNPLIVISALMLIGLASAWSNNYDRQLYFECPDNESINNIKCQNGAGVVTGMKSDHDNHHEDRRWKIKCCKPRSTCYSECKLTPYVNEYDRPLSYSVETGYYLTGMESVHDNHHEYTQIKPCHQVRSYLEIPLL</sequence>
<reference evidence="6 7" key="1">
    <citation type="journal article" date="2018" name="Nat. Ecol. Evol.">
        <title>Genomic signatures of mitonuclear coevolution across populations of Tigriopus californicus.</title>
        <authorList>
            <person name="Barreto F.S."/>
            <person name="Watson E.T."/>
            <person name="Lima T.G."/>
            <person name="Willett C.S."/>
            <person name="Edmands S."/>
            <person name="Li W."/>
            <person name="Burton R.S."/>
        </authorList>
    </citation>
    <scope>NUCLEOTIDE SEQUENCE [LARGE SCALE GENOMIC DNA]</scope>
    <source>
        <strain evidence="6 7">San Diego</strain>
    </source>
</reference>
<evidence type="ECO:0000256" key="4">
    <source>
        <dbReference type="ARBA" id="ARBA00023157"/>
    </source>
</evidence>
<keyword evidence="3" id="KW-0964">Secreted</keyword>
<evidence type="ECO:0000256" key="2">
    <source>
        <dbReference type="ARBA" id="ARBA00008712"/>
    </source>
</evidence>
<organism evidence="6 7">
    <name type="scientific">Tigriopus californicus</name>
    <name type="common">Marine copepod</name>
    <dbReference type="NCBI Taxonomy" id="6832"/>
    <lineage>
        <taxon>Eukaryota</taxon>
        <taxon>Metazoa</taxon>
        <taxon>Ecdysozoa</taxon>
        <taxon>Arthropoda</taxon>
        <taxon>Crustacea</taxon>
        <taxon>Multicrustacea</taxon>
        <taxon>Hexanauplia</taxon>
        <taxon>Copepoda</taxon>
        <taxon>Harpacticoida</taxon>
        <taxon>Harpacticidae</taxon>
        <taxon>Tigriopus</taxon>
    </lineage>
</organism>
<accession>A0A553P2W3</accession>
<dbReference type="GO" id="GO:0030199">
    <property type="term" value="P:collagen fibril organization"/>
    <property type="evidence" value="ECO:0007669"/>
    <property type="project" value="TreeGrafter"/>
</dbReference>
<keyword evidence="4" id="KW-1015">Disulfide bond</keyword>
<keyword evidence="7" id="KW-1185">Reference proteome</keyword>
<dbReference type="AlphaFoldDB" id="A0A553P2W3"/>
<name>A0A553P2W3_TIGCA</name>
<keyword evidence="5" id="KW-0472">Membrane</keyword>
<evidence type="ECO:0000313" key="6">
    <source>
        <dbReference type="EMBL" id="TRY72038.1"/>
    </source>
</evidence>
<evidence type="ECO:0000256" key="3">
    <source>
        <dbReference type="ARBA" id="ARBA00022525"/>
    </source>
</evidence>
<evidence type="ECO:0000256" key="1">
    <source>
        <dbReference type="ARBA" id="ARBA00004613"/>
    </source>
</evidence>
<dbReference type="PANTHER" id="PTHR15040">
    <property type="entry name" value="DERMATOPONTIN-RELATED"/>
    <property type="match status" value="1"/>
</dbReference>
<dbReference type="GO" id="GO:0005615">
    <property type="term" value="C:extracellular space"/>
    <property type="evidence" value="ECO:0007669"/>
    <property type="project" value="TreeGrafter"/>
</dbReference>
<comment type="caution">
    <text evidence="6">The sequence shown here is derived from an EMBL/GenBank/DDBJ whole genome shotgun (WGS) entry which is preliminary data.</text>
</comment>
<feature type="transmembrane region" description="Helical" evidence="5">
    <location>
        <begin position="21"/>
        <end position="39"/>
    </location>
</feature>
<feature type="non-terminal residue" evidence="6">
    <location>
        <position position="1"/>
    </location>
</feature>
<dbReference type="Pfam" id="PF14704">
    <property type="entry name" value="DERM"/>
    <property type="match status" value="1"/>
</dbReference>
<gene>
    <name evidence="6" type="ORF">TCAL_11991</name>
</gene>
<dbReference type="InterPro" id="IPR026645">
    <property type="entry name" value="Dermatopontin"/>
</dbReference>
<evidence type="ECO:0008006" key="8">
    <source>
        <dbReference type="Google" id="ProtNLM"/>
    </source>
</evidence>
<protein>
    <recommendedName>
        <fullName evidence="8">Secreted protein</fullName>
    </recommendedName>
</protein>
<keyword evidence="5" id="KW-0812">Transmembrane</keyword>
<dbReference type="GO" id="GO:0031012">
    <property type="term" value="C:extracellular matrix"/>
    <property type="evidence" value="ECO:0007669"/>
    <property type="project" value="TreeGrafter"/>
</dbReference>
<comment type="similarity">
    <text evidence="2">Belongs to the dermatopontin family.</text>
</comment>
<dbReference type="Proteomes" id="UP000318571">
    <property type="component" value="Chromosome 7"/>
</dbReference>
<keyword evidence="5" id="KW-1133">Transmembrane helix</keyword>
<comment type="subcellular location">
    <subcellularLocation>
        <location evidence="1">Secreted</location>
    </subcellularLocation>
</comment>
<proteinExistence type="inferred from homology"/>
<evidence type="ECO:0000313" key="7">
    <source>
        <dbReference type="Proteomes" id="UP000318571"/>
    </source>
</evidence>
<dbReference type="EMBL" id="VCGU01000008">
    <property type="protein sequence ID" value="TRY72038.1"/>
    <property type="molecule type" value="Genomic_DNA"/>
</dbReference>
<dbReference type="PANTHER" id="PTHR15040:SF1">
    <property type="entry name" value="DERMATOPONTIN-LIKE ISOFORM X1"/>
    <property type="match status" value="1"/>
</dbReference>